<reference evidence="2 3" key="1">
    <citation type="submission" date="2020-02" db="EMBL/GenBank/DDBJ databases">
        <title>Ideonella bacterium strain TBM-1.</title>
        <authorList>
            <person name="Chen W.-M."/>
        </authorList>
    </citation>
    <scope>NUCLEOTIDE SEQUENCE [LARGE SCALE GENOMIC DNA]</scope>
    <source>
        <strain evidence="2 3">TBM-1</strain>
    </source>
</reference>
<name>A0A7C9PH00_9BURK</name>
<sequence length="306" mass="32915">MTMTPKATAGATLLVLAALLAGCAQLPAGFEPDPNFEVPSVLSPSSGRTRVWVSDRAAAGADALAQRAVGELAEHVRRQIEVEGRTELLLRPPEGEPFVQVQPRVLRAQVEDQWIEGGTEAYKLVMTRKVGPSHTHTARVEGAVDLQVMPQGPLLASLPFKAEVVSTGEAQAPTPEQARQLLDQAVQQAVRSMRGAFPSAVVRETAQAVLLRGRVMARQVQPATGAALFQVALGKDDGLRHQDPVRFVRTELDTAGRPVERITGEGRVVQVLHADRAWVRVDDPSQARAIHGGDQARKVYPVQVGS</sequence>
<feature type="signal peptide" evidence="1">
    <location>
        <begin position="1"/>
        <end position="28"/>
    </location>
</feature>
<keyword evidence="3" id="KW-1185">Reference proteome</keyword>
<feature type="chain" id="PRO_5028901726" description="Lipoprotein" evidence="1">
    <location>
        <begin position="29"/>
        <end position="306"/>
    </location>
</feature>
<comment type="caution">
    <text evidence="2">The sequence shown here is derived from an EMBL/GenBank/DDBJ whole genome shotgun (WGS) entry which is preliminary data.</text>
</comment>
<protein>
    <recommendedName>
        <fullName evidence="4">Lipoprotein</fullName>
    </recommendedName>
</protein>
<evidence type="ECO:0000313" key="3">
    <source>
        <dbReference type="Proteomes" id="UP000484255"/>
    </source>
</evidence>
<dbReference type="AlphaFoldDB" id="A0A7C9PH00"/>
<proteinExistence type="predicted"/>
<dbReference type="Proteomes" id="UP000484255">
    <property type="component" value="Unassembled WGS sequence"/>
</dbReference>
<dbReference type="PROSITE" id="PS51257">
    <property type="entry name" value="PROKAR_LIPOPROTEIN"/>
    <property type="match status" value="1"/>
</dbReference>
<dbReference type="EMBL" id="JAAGOH010000011">
    <property type="protein sequence ID" value="NDY91676.1"/>
    <property type="molecule type" value="Genomic_DNA"/>
</dbReference>
<gene>
    <name evidence="2" type="ORF">G3A44_10810</name>
</gene>
<evidence type="ECO:0008006" key="4">
    <source>
        <dbReference type="Google" id="ProtNLM"/>
    </source>
</evidence>
<accession>A0A7C9PH00</accession>
<dbReference type="RefSeq" id="WP_163457533.1">
    <property type="nucleotide sequence ID" value="NZ_JAAGOH010000011.1"/>
</dbReference>
<evidence type="ECO:0000256" key="1">
    <source>
        <dbReference type="SAM" id="SignalP"/>
    </source>
</evidence>
<evidence type="ECO:0000313" key="2">
    <source>
        <dbReference type="EMBL" id="NDY91676.1"/>
    </source>
</evidence>
<organism evidence="2 3">
    <name type="scientific">Ideonella livida</name>
    <dbReference type="NCBI Taxonomy" id="2707176"/>
    <lineage>
        <taxon>Bacteria</taxon>
        <taxon>Pseudomonadati</taxon>
        <taxon>Pseudomonadota</taxon>
        <taxon>Betaproteobacteria</taxon>
        <taxon>Burkholderiales</taxon>
        <taxon>Sphaerotilaceae</taxon>
        <taxon>Ideonella</taxon>
    </lineage>
</organism>
<keyword evidence="1" id="KW-0732">Signal</keyword>